<evidence type="ECO:0000313" key="2">
    <source>
        <dbReference type="EMBL" id="EFX37261.1"/>
    </source>
</evidence>
<dbReference type="PANTHER" id="PTHR43415:SF3">
    <property type="entry name" value="GNAT-FAMILY ACETYLTRANSFERASE"/>
    <property type="match status" value="1"/>
</dbReference>
<dbReference type="eggNOG" id="COG1670">
    <property type="taxonomic scope" value="Bacteria"/>
</dbReference>
<name>E8JY79_9STRE</name>
<dbReference type="EMBL" id="AEVD01000004">
    <property type="protein sequence ID" value="EFX37261.1"/>
    <property type="molecule type" value="Genomic_DNA"/>
</dbReference>
<dbReference type="InterPro" id="IPR000182">
    <property type="entry name" value="GNAT_dom"/>
</dbReference>
<sequence length="162" mass="18833">MMTKIIQIDDSLRLVPYFLADHQDAALAWYQDVDLVEFVDGVRSPYNVEKLNAMYSYLEKHGDLFWIEFREKGEWFPIGDVTLSQENLPIVIGNPTYQHQGIGRKVLKTLIDLARKKGWKQLKVQEIYDFNYASRRCFESLGFVESGSTEKGKSLLLKLDSY</sequence>
<dbReference type="Pfam" id="PF13302">
    <property type="entry name" value="Acetyltransf_3"/>
    <property type="match status" value="1"/>
</dbReference>
<dbReference type="Proteomes" id="UP000002815">
    <property type="component" value="Unassembled WGS sequence"/>
</dbReference>
<dbReference type="GO" id="GO:0016747">
    <property type="term" value="F:acyltransferase activity, transferring groups other than amino-acyl groups"/>
    <property type="evidence" value="ECO:0007669"/>
    <property type="project" value="InterPro"/>
</dbReference>
<dbReference type="PANTHER" id="PTHR43415">
    <property type="entry name" value="SPERMIDINE N(1)-ACETYLTRANSFERASE"/>
    <property type="match status" value="1"/>
</dbReference>
<dbReference type="AlphaFoldDB" id="E8JY79"/>
<proteinExistence type="predicted"/>
<evidence type="ECO:0000259" key="1">
    <source>
        <dbReference type="PROSITE" id="PS51186"/>
    </source>
</evidence>
<dbReference type="PROSITE" id="PS51186">
    <property type="entry name" value="GNAT"/>
    <property type="match status" value="1"/>
</dbReference>
<dbReference type="HOGENOM" id="CLU_120398_0_0_9"/>
<dbReference type="Gene3D" id="3.40.630.30">
    <property type="match status" value="1"/>
</dbReference>
<comment type="caution">
    <text evidence="2">The sequence shown here is derived from an EMBL/GenBank/DDBJ whole genome shotgun (WGS) entry which is preliminary data.</text>
</comment>
<feature type="domain" description="N-acetyltransferase" evidence="1">
    <location>
        <begin position="25"/>
        <end position="160"/>
    </location>
</feature>
<evidence type="ECO:0000313" key="3">
    <source>
        <dbReference type="Proteomes" id="UP000002815"/>
    </source>
</evidence>
<dbReference type="CDD" id="cd04301">
    <property type="entry name" value="NAT_SF"/>
    <property type="match status" value="1"/>
</dbReference>
<dbReference type="SUPFAM" id="SSF55729">
    <property type="entry name" value="Acyl-CoA N-acyltransferases (Nat)"/>
    <property type="match status" value="1"/>
</dbReference>
<keyword evidence="3" id="KW-1185">Reference proteome</keyword>
<accession>E8JY79</accession>
<protein>
    <recommendedName>
        <fullName evidence="1">N-acetyltransferase domain-containing protein</fullName>
    </recommendedName>
</protein>
<organism evidence="2 3">
    <name type="scientific">Streptococcus infantis ATCC 700779</name>
    <dbReference type="NCBI Taxonomy" id="889204"/>
    <lineage>
        <taxon>Bacteria</taxon>
        <taxon>Bacillati</taxon>
        <taxon>Bacillota</taxon>
        <taxon>Bacilli</taxon>
        <taxon>Lactobacillales</taxon>
        <taxon>Streptococcaceae</taxon>
        <taxon>Streptococcus</taxon>
    </lineage>
</organism>
<gene>
    <name evidence="2" type="ORF">HMPREF9423_0245</name>
</gene>
<reference evidence="2 3" key="1">
    <citation type="submission" date="2010-12" db="EMBL/GenBank/DDBJ databases">
        <authorList>
            <person name="Muzny D."/>
            <person name="Qin X."/>
            <person name="Deng J."/>
            <person name="Jiang H."/>
            <person name="Liu Y."/>
            <person name="Qu J."/>
            <person name="Song X.-Z."/>
            <person name="Zhang L."/>
            <person name="Thornton R."/>
            <person name="Coyle M."/>
            <person name="Francisco L."/>
            <person name="Jackson L."/>
            <person name="Javaid M."/>
            <person name="Korchina V."/>
            <person name="Kovar C."/>
            <person name="Mata R."/>
            <person name="Mathew T."/>
            <person name="Ngo R."/>
            <person name="Nguyen L."/>
            <person name="Nguyen N."/>
            <person name="Okwuonu G."/>
            <person name="Ongeri F."/>
            <person name="Pham C."/>
            <person name="Simmons D."/>
            <person name="Wilczek-Boney K."/>
            <person name="Hale W."/>
            <person name="Jakkamsetti A."/>
            <person name="Pham P."/>
            <person name="Ruth R."/>
            <person name="San Lucas F."/>
            <person name="Warren J."/>
            <person name="Zhang J."/>
            <person name="Zhao Z."/>
            <person name="Zhou C."/>
            <person name="Zhu D."/>
            <person name="Lee S."/>
            <person name="Bess C."/>
            <person name="Blankenburg K."/>
            <person name="Forbes L."/>
            <person name="Fu Q."/>
            <person name="Gubbala S."/>
            <person name="Hirani K."/>
            <person name="Jayaseelan J.C."/>
            <person name="Lara F."/>
            <person name="Munidasa M."/>
            <person name="Palculict T."/>
            <person name="Patil S."/>
            <person name="Pu L.-L."/>
            <person name="Saada N."/>
            <person name="Tang L."/>
            <person name="Weissenberger G."/>
            <person name="Zhu Y."/>
            <person name="Hemphill L."/>
            <person name="Shang Y."/>
            <person name="Youmans B."/>
            <person name="Ayvaz T."/>
            <person name="Ross M."/>
            <person name="Santibanez J."/>
            <person name="Aqrawi P."/>
            <person name="Gross S."/>
            <person name="Joshi V."/>
            <person name="Fowler G."/>
            <person name="Nazareth L."/>
            <person name="Reid J."/>
            <person name="Worley K."/>
            <person name="Petrosino J."/>
            <person name="Highlander S."/>
            <person name="Gibbs R."/>
        </authorList>
    </citation>
    <scope>NUCLEOTIDE SEQUENCE [LARGE SCALE GENOMIC DNA]</scope>
    <source>
        <strain evidence="2 3">ATCC 700779</strain>
    </source>
</reference>
<dbReference type="InterPro" id="IPR016181">
    <property type="entry name" value="Acyl_CoA_acyltransferase"/>
</dbReference>